<evidence type="ECO:0000313" key="12">
    <source>
        <dbReference type="Proteomes" id="UP000199239"/>
    </source>
</evidence>
<dbReference type="OrthoDB" id="6385730at2"/>
<feature type="transmembrane region" description="Helical" evidence="9">
    <location>
        <begin position="9"/>
        <end position="30"/>
    </location>
</feature>
<evidence type="ECO:0000256" key="2">
    <source>
        <dbReference type="ARBA" id="ARBA00022448"/>
    </source>
</evidence>
<keyword evidence="2 9" id="KW-0813">Transport</keyword>
<organism evidence="11 12">
    <name type="scientific">Sulfitobacter marinus</name>
    <dbReference type="NCBI Taxonomy" id="394264"/>
    <lineage>
        <taxon>Bacteria</taxon>
        <taxon>Pseudomonadati</taxon>
        <taxon>Pseudomonadota</taxon>
        <taxon>Alphaproteobacteria</taxon>
        <taxon>Rhodobacterales</taxon>
        <taxon>Roseobacteraceae</taxon>
        <taxon>Sulfitobacter</taxon>
    </lineage>
</organism>
<keyword evidence="7 9" id="KW-0472">Membrane</keyword>
<feature type="domain" description="Tripartite ATP-independent periplasmic transporters DctQ component" evidence="10">
    <location>
        <begin position="22"/>
        <end position="152"/>
    </location>
</feature>
<comment type="similarity">
    <text evidence="8 9">Belongs to the TRAP transporter small permease family.</text>
</comment>
<feature type="transmembrane region" description="Helical" evidence="9">
    <location>
        <begin position="126"/>
        <end position="144"/>
    </location>
</feature>
<evidence type="ECO:0000259" key="10">
    <source>
        <dbReference type="Pfam" id="PF04290"/>
    </source>
</evidence>
<keyword evidence="3" id="KW-1003">Cell membrane</keyword>
<reference evidence="12" key="1">
    <citation type="submission" date="2016-10" db="EMBL/GenBank/DDBJ databases">
        <authorList>
            <person name="Varghese N."/>
            <person name="Submissions S."/>
        </authorList>
    </citation>
    <scope>NUCLEOTIDE SEQUENCE [LARGE SCALE GENOMIC DNA]</scope>
    <source>
        <strain evidence="12">DSM 23422</strain>
    </source>
</reference>
<dbReference type="STRING" id="394264.SAMN04488040_2844"/>
<dbReference type="PANTHER" id="PTHR35011">
    <property type="entry name" value="2,3-DIKETO-L-GULONATE TRAP TRANSPORTER SMALL PERMEASE PROTEIN YIAM"/>
    <property type="match status" value="1"/>
</dbReference>
<sequence length="177" mass="19038">MLVPLEKILLGLGAIAVILLGVLITTNVVARAVFSSSVPDSVTMVRELMVAAILLPLGAATANRAHISVAFISDQFGPRLRSWLIVIGSVMGLIALAALLYAGTREFLSVWEKGSFFYGDLNLPKWPGRLLFIIGIGACWLRLAELAIRDTRTILSGGIVSDEQNHTIDALAEKEVL</sequence>
<dbReference type="Pfam" id="PF04290">
    <property type="entry name" value="DctQ"/>
    <property type="match status" value="1"/>
</dbReference>
<comment type="subcellular location">
    <subcellularLocation>
        <location evidence="1 9">Cell inner membrane</location>
        <topology evidence="1 9">Multi-pass membrane protein</topology>
    </subcellularLocation>
</comment>
<feature type="transmembrane region" description="Helical" evidence="9">
    <location>
        <begin position="83"/>
        <end position="103"/>
    </location>
</feature>
<evidence type="ECO:0000313" key="11">
    <source>
        <dbReference type="EMBL" id="SFT02567.1"/>
    </source>
</evidence>
<evidence type="ECO:0000256" key="4">
    <source>
        <dbReference type="ARBA" id="ARBA00022519"/>
    </source>
</evidence>
<evidence type="ECO:0000256" key="3">
    <source>
        <dbReference type="ARBA" id="ARBA00022475"/>
    </source>
</evidence>
<comment type="subunit">
    <text evidence="9">The complex comprises the extracytoplasmic solute receptor protein and the two transmembrane proteins.</text>
</comment>
<evidence type="ECO:0000256" key="6">
    <source>
        <dbReference type="ARBA" id="ARBA00022989"/>
    </source>
</evidence>
<keyword evidence="12" id="KW-1185">Reference proteome</keyword>
<accession>A0A1I6UMQ4</accession>
<evidence type="ECO:0000256" key="8">
    <source>
        <dbReference type="ARBA" id="ARBA00038436"/>
    </source>
</evidence>
<evidence type="ECO:0000256" key="7">
    <source>
        <dbReference type="ARBA" id="ARBA00023136"/>
    </source>
</evidence>
<keyword evidence="5 9" id="KW-0812">Transmembrane</keyword>
<protein>
    <recommendedName>
        <fullName evidence="9">TRAP transporter small permease protein</fullName>
    </recommendedName>
</protein>
<evidence type="ECO:0000256" key="9">
    <source>
        <dbReference type="RuleBase" id="RU369079"/>
    </source>
</evidence>
<keyword evidence="6 9" id="KW-1133">Transmembrane helix</keyword>
<feature type="transmembrane region" description="Helical" evidence="9">
    <location>
        <begin position="50"/>
        <end position="71"/>
    </location>
</feature>
<name>A0A1I6UMQ4_9RHOB</name>
<dbReference type="GO" id="GO:0005886">
    <property type="term" value="C:plasma membrane"/>
    <property type="evidence" value="ECO:0007669"/>
    <property type="project" value="UniProtKB-SubCell"/>
</dbReference>
<proteinExistence type="inferred from homology"/>
<dbReference type="PANTHER" id="PTHR35011:SF10">
    <property type="entry name" value="TRAP TRANSPORTER SMALL PERMEASE PROTEIN"/>
    <property type="match status" value="1"/>
</dbReference>
<dbReference type="InterPro" id="IPR007387">
    <property type="entry name" value="TRAP_DctQ"/>
</dbReference>
<dbReference type="AlphaFoldDB" id="A0A1I6UMQ4"/>
<dbReference type="Proteomes" id="UP000199239">
    <property type="component" value="Unassembled WGS sequence"/>
</dbReference>
<dbReference type="GO" id="GO:0015740">
    <property type="term" value="P:C4-dicarboxylate transport"/>
    <property type="evidence" value="ECO:0007669"/>
    <property type="project" value="TreeGrafter"/>
</dbReference>
<dbReference type="InterPro" id="IPR055348">
    <property type="entry name" value="DctQ"/>
</dbReference>
<keyword evidence="4 9" id="KW-0997">Cell inner membrane</keyword>
<gene>
    <name evidence="11" type="ORF">SAMN04488040_2844</name>
</gene>
<evidence type="ECO:0000256" key="1">
    <source>
        <dbReference type="ARBA" id="ARBA00004429"/>
    </source>
</evidence>
<comment type="function">
    <text evidence="9">Part of the tripartite ATP-independent periplasmic (TRAP) transport system.</text>
</comment>
<dbReference type="EMBL" id="FPAJ01000004">
    <property type="protein sequence ID" value="SFT02567.1"/>
    <property type="molecule type" value="Genomic_DNA"/>
</dbReference>
<evidence type="ECO:0000256" key="5">
    <source>
        <dbReference type="ARBA" id="ARBA00022692"/>
    </source>
</evidence>
<dbReference type="GO" id="GO:0022857">
    <property type="term" value="F:transmembrane transporter activity"/>
    <property type="evidence" value="ECO:0007669"/>
    <property type="project" value="UniProtKB-UniRule"/>
</dbReference>
<dbReference type="RefSeq" id="WP_093916991.1">
    <property type="nucleotide sequence ID" value="NZ_FPAJ01000004.1"/>
</dbReference>